<keyword evidence="3" id="KW-0804">Transcription</keyword>
<dbReference type="InterPro" id="IPR000835">
    <property type="entry name" value="HTH_MarR-typ"/>
</dbReference>
<dbReference type="PANTHER" id="PTHR42756:SF1">
    <property type="entry name" value="TRANSCRIPTIONAL REPRESSOR OF EMRAB OPERON"/>
    <property type="match status" value="1"/>
</dbReference>
<evidence type="ECO:0000256" key="3">
    <source>
        <dbReference type="ARBA" id="ARBA00023163"/>
    </source>
</evidence>
<dbReference type="Proteomes" id="UP000284835">
    <property type="component" value="Unassembled WGS sequence"/>
</dbReference>
<dbReference type="Gene3D" id="1.10.10.10">
    <property type="entry name" value="Winged helix-like DNA-binding domain superfamily/Winged helix DNA-binding domain"/>
    <property type="match status" value="1"/>
</dbReference>
<gene>
    <name evidence="5" type="primary">slyA</name>
    <name evidence="7" type="ORF">DW775_15755</name>
    <name evidence="5" type="ORF">ERS852580_02780</name>
    <name evidence="6" type="ORF">GKE07_14805</name>
</gene>
<reference evidence="5 8" key="1">
    <citation type="submission" date="2015-09" db="EMBL/GenBank/DDBJ databases">
        <authorList>
            <consortium name="Pathogen Informatics"/>
        </authorList>
    </citation>
    <scope>NUCLEOTIDE SEQUENCE [LARGE SCALE GENOMIC DNA]</scope>
    <source>
        <strain evidence="5 8">2789STDY5834968</strain>
    </source>
</reference>
<dbReference type="PANTHER" id="PTHR42756">
    <property type="entry name" value="TRANSCRIPTIONAL REGULATOR, MARR"/>
    <property type="match status" value="1"/>
</dbReference>
<evidence type="ECO:0000313" key="6">
    <source>
        <dbReference type="EMBL" id="MSC61437.1"/>
    </source>
</evidence>
<accession>A0A173V991</accession>
<evidence type="ECO:0000259" key="4">
    <source>
        <dbReference type="PROSITE" id="PS50995"/>
    </source>
</evidence>
<evidence type="ECO:0000313" key="5">
    <source>
        <dbReference type="EMBL" id="CUN23671.1"/>
    </source>
</evidence>
<dbReference type="EMBL" id="WKQP01000036">
    <property type="protein sequence ID" value="MSC61437.1"/>
    <property type="molecule type" value="Genomic_DNA"/>
</dbReference>
<dbReference type="InterPro" id="IPR036390">
    <property type="entry name" value="WH_DNA-bd_sf"/>
</dbReference>
<evidence type="ECO:0000313" key="8">
    <source>
        <dbReference type="Proteomes" id="UP000095673"/>
    </source>
</evidence>
<proteinExistence type="predicted"/>
<dbReference type="SUPFAM" id="SSF46785">
    <property type="entry name" value="Winged helix' DNA-binding domain"/>
    <property type="match status" value="1"/>
</dbReference>
<organism evidence="5 8">
    <name type="scientific">Agathobacter rectalis</name>
    <dbReference type="NCBI Taxonomy" id="39491"/>
    <lineage>
        <taxon>Bacteria</taxon>
        <taxon>Bacillati</taxon>
        <taxon>Bacillota</taxon>
        <taxon>Clostridia</taxon>
        <taxon>Lachnospirales</taxon>
        <taxon>Lachnospiraceae</taxon>
        <taxon>Agathobacter</taxon>
    </lineage>
</organism>
<evidence type="ECO:0000313" key="9">
    <source>
        <dbReference type="Proteomes" id="UP000284835"/>
    </source>
</evidence>
<evidence type="ECO:0000256" key="1">
    <source>
        <dbReference type="ARBA" id="ARBA00023015"/>
    </source>
</evidence>
<dbReference type="EMBL" id="CYXM01000015">
    <property type="protein sequence ID" value="CUN23671.1"/>
    <property type="molecule type" value="Genomic_DNA"/>
</dbReference>
<keyword evidence="1" id="KW-0805">Transcription regulation</keyword>
<dbReference type="InterPro" id="IPR036388">
    <property type="entry name" value="WH-like_DNA-bd_sf"/>
</dbReference>
<dbReference type="GO" id="GO:0003700">
    <property type="term" value="F:DNA-binding transcription factor activity"/>
    <property type="evidence" value="ECO:0007669"/>
    <property type="project" value="InterPro"/>
</dbReference>
<dbReference type="Pfam" id="PF01047">
    <property type="entry name" value="MarR"/>
    <property type="match status" value="1"/>
</dbReference>
<evidence type="ECO:0000313" key="10">
    <source>
        <dbReference type="Proteomes" id="UP000479563"/>
    </source>
</evidence>
<dbReference type="OrthoDB" id="6462103at2"/>
<dbReference type="EMBL" id="QSJS01000045">
    <property type="protein sequence ID" value="RHD89378.1"/>
    <property type="molecule type" value="Genomic_DNA"/>
</dbReference>
<dbReference type="PROSITE" id="PS50995">
    <property type="entry name" value="HTH_MARR_2"/>
    <property type="match status" value="1"/>
</dbReference>
<dbReference type="AlphaFoldDB" id="A0A173V991"/>
<feature type="domain" description="HTH marR-type" evidence="4">
    <location>
        <begin position="1"/>
        <end position="132"/>
    </location>
</feature>
<dbReference type="Proteomes" id="UP000095673">
    <property type="component" value="Unassembled WGS sequence"/>
</dbReference>
<keyword evidence="2" id="KW-0238">DNA-binding</keyword>
<dbReference type="GO" id="GO:0003677">
    <property type="term" value="F:DNA binding"/>
    <property type="evidence" value="ECO:0007669"/>
    <property type="project" value="UniProtKB-KW"/>
</dbReference>
<evidence type="ECO:0000256" key="2">
    <source>
        <dbReference type="ARBA" id="ARBA00023125"/>
    </source>
</evidence>
<dbReference type="SMART" id="SM00347">
    <property type="entry name" value="HTH_MARR"/>
    <property type="match status" value="1"/>
</dbReference>
<name>A0A173V991_9FIRM</name>
<reference evidence="7 9" key="2">
    <citation type="submission" date="2018-08" db="EMBL/GenBank/DDBJ databases">
        <title>A genome reference for cultivated species of the human gut microbiota.</title>
        <authorList>
            <person name="Zou Y."/>
            <person name="Xue W."/>
            <person name="Luo G."/>
        </authorList>
    </citation>
    <scope>NUCLEOTIDE SEQUENCE [LARGE SCALE GENOMIC DNA]</scope>
    <source>
        <strain evidence="7 9">AM30-13AC</strain>
    </source>
</reference>
<dbReference type="Proteomes" id="UP000479563">
    <property type="component" value="Unassembled WGS sequence"/>
</dbReference>
<reference evidence="6 10" key="3">
    <citation type="journal article" date="2019" name="Nat. Med.">
        <title>A library of human gut bacterial isolates paired with longitudinal multiomics data enables mechanistic microbiome research.</title>
        <authorList>
            <person name="Poyet M."/>
            <person name="Groussin M."/>
            <person name="Gibbons S.M."/>
            <person name="Avila-Pacheco J."/>
            <person name="Jiang X."/>
            <person name="Kearney S.M."/>
            <person name="Perrotta A.R."/>
            <person name="Berdy B."/>
            <person name="Zhao S."/>
            <person name="Lieberman T.D."/>
            <person name="Swanson P.K."/>
            <person name="Smith M."/>
            <person name="Roesemann S."/>
            <person name="Alexander J.E."/>
            <person name="Rich S.A."/>
            <person name="Livny J."/>
            <person name="Vlamakis H."/>
            <person name="Clish C."/>
            <person name="Bullock K."/>
            <person name="Deik A."/>
            <person name="Scott J."/>
            <person name="Pierce K.A."/>
            <person name="Xavier R.J."/>
            <person name="Alm E.J."/>
        </authorList>
    </citation>
    <scope>NUCLEOTIDE SEQUENCE [LARGE SCALE GENOMIC DNA]</scope>
    <source>
        <strain evidence="6 10">BIOML-A11</strain>
    </source>
</reference>
<dbReference type="RefSeq" id="WP_055238552.1">
    <property type="nucleotide sequence ID" value="NZ_CP143947.1"/>
</dbReference>
<sequence>MKLLKWLSVTDRFYKIYLDKQLAPYGINNSQYMFLIKICRSPGILQDSLLNMFYVHPSNIVRTVATLEKQGMITRSPNDKDKRTCKLYPTERALSIIDEIQMICEKTEALLLQGMSESEQNLFMDFLIQAGRNITSELHIERKGEEFND</sequence>
<protein>
    <submittedName>
        <fullName evidence="6">MarR family transcriptional regulator</fullName>
    </submittedName>
    <submittedName>
        <fullName evidence="5">Salmolysin</fullName>
    </submittedName>
</protein>
<evidence type="ECO:0000313" key="7">
    <source>
        <dbReference type="EMBL" id="RHD89378.1"/>
    </source>
</evidence>